<gene>
    <name evidence="7" type="ORF">SAMN06295910_1561</name>
</gene>
<keyword evidence="5" id="KW-1133">Transmembrane helix</keyword>
<evidence type="ECO:0000313" key="7">
    <source>
        <dbReference type="EMBL" id="SMF67786.1"/>
    </source>
</evidence>
<evidence type="ECO:0000256" key="4">
    <source>
        <dbReference type="ARBA" id="ARBA00022692"/>
    </source>
</evidence>
<evidence type="ECO:0000256" key="2">
    <source>
        <dbReference type="ARBA" id="ARBA00006228"/>
    </source>
</evidence>
<dbReference type="Proteomes" id="UP000192934">
    <property type="component" value="Chromosome I"/>
</dbReference>
<evidence type="ECO:0000256" key="1">
    <source>
        <dbReference type="ARBA" id="ARBA00004651"/>
    </source>
</evidence>
<comment type="subcellular location">
    <subcellularLocation>
        <location evidence="1">Cell membrane</location>
        <topology evidence="1">Multi-pass membrane protein</topology>
    </subcellularLocation>
</comment>
<evidence type="ECO:0000256" key="6">
    <source>
        <dbReference type="ARBA" id="ARBA00023136"/>
    </source>
</evidence>
<protein>
    <submittedName>
        <fullName evidence="7">Multicomponent Na+:H+ antiporter subunit E</fullName>
    </submittedName>
</protein>
<dbReference type="RefSeq" id="WP_085218266.1">
    <property type="nucleotide sequence ID" value="NZ_LT840185.1"/>
</dbReference>
<evidence type="ECO:0000313" key="8">
    <source>
        <dbReference type="Proteomes" id="UP000192934"/>
    </source>
</evidence>
<keyword evidence="6" id="KW-0472">Membrane</keyword>
<dbReference type="Pfam" id="PF01899">
    <property type="entry name" value="MNHE"/>
    <property type="match status" value="1"/>
</dbReference>
<comment type="similarity">
    <text evidence="2">Belongs to the CPA3 antiporters (TC 2.A.63) subunit E family.</text>
</comment>
<dbReference type="AlphaFoldDB" id="A0A1X7GCM3"/>
<keyword evidence="8" id="KW-1185">Reference proteome</keyword>
<evidence type="ECO:0000256" key="3">
    <source>
        <dbReference type="ARBA" id="ARBA00022475"/>
    </source>
</evidence>
<proteinExistence type="inferred from homology"/>
<dbReference type="PANTHER" id="PTHR34584">
    <property type="entry name" value="NA(+)/H(+) ANTIPORTER SUBUNIT E1"/>
    <property type="match status" value="1"/>
</dbReference>
<dbReference type="InterPro" id="IPR002758">
    <property type="entry name" value="Cation_antiport_E"/>
</dbReference>
<dbReference type="GO" id="GO:0008324">
    <property type="term" value="F:monoatomic cation transmembrane transporter activity"/>
    <property type="evidence" value="ECO:0007669"/>
    <property type="project" value="InterPro"/>
</dbReference>
<dbReference type="PANTHER" id="PTHR34584:SF1">
    <property type="entry name" value="NA(+)_H(+) ANTIPORTER SUBUNIT E1"/>
    <property type="match status" value="1"/>
</dbReference>
<dbReference type="GO" id="GO:0005886">
    <property type="term" value="C:plasma membrane"/>
    <property type="evidence" value="ECO:0007669"/>
    <property type="project" value="UniProtKB-SubCell"/>
</dbReference>
<keyword evidence="4" id="KW-0812">Transmembrane</keyword>
<keyword evidence="3" id="KW-1003">Cell membrane</keyword>
<reference evidence="8" key="1">
    <citation type="submission" date="2017-04" db="EMBL/GenBank/DDBJ databases">
        <authorList>
            <person name="Varghese N."/>
            <person name="Submissions S."/>
        </authorList>
    </citation>
    <scope>NUCLEOTIDE SEQUENCE [LARGE SCALE GENOMIC DNA]</scope>
    <source>
        <strain evidence="8">Dd16</strain>
    </source>
</reference>
<name>A0A1X7GCM3_9SPHN</name>
<sequence length="111" mass="12558">MRLFAKARALLMLLLSFVWDLFASTGTVARIVLSPRIGVRPAILVMPTKLQKPWAVAMLAYFTSLTPGSTCLHVSEDRQTLHLHILDLHDADATIAKFRRLYERRIAELEA</sequence>
<organism evidence="7 8">
    <name type="scientific">Allosphingosinicella indica</name>
    <dbReference type="NCBI Taxonomy" id="941907"/>
    <lineage>
        <taxon>Bacteria</taxon>
        <taxon>Pseudomonadati</taxon>
        <taxon>Pseudomonadota</taxon>
        <taxon>Alphaproteobacteria</taxon>
        <taxon>Sphingomonadales</taxon>
        <taxon>Sphingomonadaceae</taxon>
        <taxon>Allosphingosinicella</taxon>
    </lineage>
</organism>
<evidence type="ECO:0000256" key="5">
    <source>
        <dbReference type="ARBA" id="ARBA00022989"/>
    </source>
</evidence>
<dbReference type="OrthoDB" id="9807187at2"/>
<dbReference type="EMBL" id="LT840185">
    <property type="protein sequence ID" value="SMF67786.1"/>
    <property type="molecule type" value="Genomic_DNA"/>
</dbReference>
<dbReference type="STRING" id="941907.SAMN06295910_1561"/>
<accession>A0A1X7GCM3</accession>